<dbReference type="EMBL" id="JACVVK020000721">
    <property type="protein sequence ID" value="KAK7452238.1"/>
    <property type="molecule type" value="Genomic_DNA"/>
</dbReference>
<dbReference type="Proteomes" id="UP001519460">
    <property type="component" value="Unassembled WGS sequence"/>
</dbReference>
<reference evidence="1 2" key="1">
    <citation type="journal article" date="2023" name="Sci. Data">
        <title>Genome assembly of the Korean intertidal mud-creeper Batillaria attramentaria.</title>
        <authorList>
            <person name="Patra A.K."/>
            <person name="Ho P.T."/>
            <person name="Jun S."/>
            <person name="Lee S.J."/>
            <person name="Kim Y."/>
            <person name="Won Y.J."/>
        </authorList>
    </citation>
    <scope>NUCLEOTIDE SEQUENCE [LARGE SCALE GENOMIC DNA]</scope>
    <source>
        <strain evidence="1">Wonlab-2016</strain>
    </source>
</reference>
<organism evidence="1 2">
    <name type="scientific">Batillaria attramentaria</name>
    <dbReference type="NCBI Taxonomy" id="370345"/>
    <lineage>
        <taxon>Eukaryota</taxon>
        <taxon>Metazoa</taxon>
        <taxon>Spiralia</taxon>
        <taxon>Lophotrochozoa</taxon>
        <taxon>Mollusca</taxon>
        <taxon>Gastropoda</taxon>
        <taxon>Caenogastropoda</taxon>
        <taxon>Sorbeoconcha</taxon>
        <taxon>Cerithioidea</taxon>
        <taxon>Batillariidae</taxon>
        <taxon>Batillaria</taxon>
    </lineage>
</organism>
<evidence type="ECO:0000313" key="2">
    <source>
        <dbReference type="Proteomes" id="UP001519460"/>
    </source>
</evidence>
<proteinExistence type="predicted"/>
<dbReference type="AlphaFoldDB" id="A0ABD0J2T2"/>
<gene>
    <name evidence="1" type="ORF">BaRGS_00039766</name>
</gene>
<accession>A0ABD0J2T2</accession>
<keyword evidence="2" id="KW-1185">Reference proteome</keyword>
<sequence>MDSNQVSASFDFNTELNAGGDCSDSNSGHCKSGTTCESDVCKLNAGGDCSDPNSGHCKSGTTCESDVCKKLEGQECTGTGDAANCVNNADCRNSTCACNTGYSPSDGLCTS</sequence>
<comment type="caution">
    <text evidence="1">The sequence shown here is derived from an EMBL/GenBank/DDBJ whole genome shotgun (WGS) entry which is preliminary data.</text>
</comment>
<protein>
    <submittedName>
        <fullName evidence="1">Uncharacterized protein</fullName>
    </submittedName>
</protein>
<feature type="non-terminal residue" evidence="1">
    <location>
        <position position="111"/>
    </location>
</feature>
<name>A0ABD0J2T2_9CAEN</name>
<evidence type="ECO:0000313" key="1">
    <source>
        <dbReference type="EMBL" id="KAK7452238.1"/>
    </source>
</evidence>